<comment type="similarity">
    <text evidence="2">Belongs to the bacterial solute-binding protein 5 family.</text>
</comment>
<organism evidence="6 7">
    <name type="scientific">Reyranella soli</name>
    <dbReference type="NCBI Taxonomy" id="1230389"/>
    <lineage>
        <taxon>Bacteria</taxon>
        <taxon>Pseudomonadati</taxon>
        <taxon>Pseudomonadota</taxon>
        <taxon>Alphaproteobacteria</taxon>
        <taxon>Hyphomicrobiales</taxon>
        <taxon>Reyranellaceae</taxon>
        <taxon>Reyranella</taxon>
    </lineage>
</organism>
<dbReference type="EMBL" id="BKAJ01000048">
    <property type="protein sequence ID" value="GEP55903.1"/>
    <property type="molecule type" value="Genomic_DNA"/>
</dbReference>
<evidence type="ECO:0000256" key="4">
    <source>
        <dbReference type="SAM" id="SignalP"/>
    </source>
</evidence>
<evidence type="ECO:0000313" key="6">
    <source>
        <dbReference type="EMBL" id="GEP55903.1"/>
    </source>
</evidence>
<evidence type="ECO:0000259" key="5">
    <source>
        <dbReference type="Pfam" id="PF00496"/>
    </source>
</evidence>
<evidence type="ECO:0000256" key="3">
    <source>
        <dbReference type="ARBA" id="ARBA00022729"/>
    </source>
</evidence>
<protein>
    <submittedName>
        <fullName evidence="6">Substrate-binding protein</fullName>
    </submittedName>
</protein>
<sequence length="526" mass="57507">MEHMPMKLLRLACAGALAALMIGAPDARAQDKVLKVSLSTELQVLDPIVTRINSARVFAYLVYDTLVSMDSEGSFRPQMLDRWDVSTDRLTYTFTLRDGLAWSDGTPVTSDDCIASIERWAKRDPFGGAMMDAVAELRPVDARQFVMQLRRPFAFVIEALGRPGHQIPVMMPARLARQDAAKPVSEVVGSGPFIFQKKEWRPGDVASFVPNPRYRARPEAPDGLAGGKVVKLDRVDIVSIADQTTRSNALEAGELDWLEIAPMDYVASLRANPGIVVGKPRGMDQFLAVLNVNHADPPFNNIKVRKALQAAIVQPEIVAAVGLPDDLVTPFCGSIYMCNAPASTDAGTEALKSAGTERARQLLKESGYAGEPVVIFHSRTSALLNPIGLVVAAQLRRAGFNVQVESRDSATMQQRRLQRTGWSIVPIVSNGIDLMNPLASQLVAGNCFDTAPGWYCDPKMTDLLQRYAVTSDPGEQRTLADQIQVGFHDNVNYVIAGQFAAPGAWRSSLTGVVPFSFPVFWNITRR</sequence>
<evidence type="ECO:0000256" key="2">
    <source>
        <dbReference type="ARBA" id="ARBA00005695"/>
    </source>
</evidence>
<dbReference type="PANTHER" id="PTHR30290">
    <property type="entry name" value="PERIPLASMIC BINDING COMPONENT OF ABC TRANSPORTER"/>
    <property type="match status" value="1"/>
</dbReference>
<dbReference type="AlphaFoldDB" id="A0A512NAC3"/>
<dbReference type="GO" id="GO:0030288">
    <property type="term" value="C:outer membrane-bounded periplasmic space"/>
    <property type="evidence" value="ECO:0007669"/>
    <property type="project" value="UniProtKB-ARBA"/>
</dbReference>
<dbReference type="GO" id="GO:0015833">
    <property type="term" value="P:peptide transport"/>
    <property type="evidence" value="ECO:0007669"/>
    <property type="project" value="TreeGrafter"/>
</dbReference>
<accession>A0A512NAC3</accession>
<dbReference type="SUPFAM" id="SSF53850">
    <property type="entry name" value="Periplasmic binding protein-like II"/>
    <property type="match status" value="1"/>
</dbReference>
<feature type="signal peptide" evidence="4">
    <location>
        <begin position="1"/>
        <end position="29"/>
    </location>
</feature>
<dbReference type="InterPro" id="IPR030678">
    <property type="entry name" value="Peptide/Ni-bd"/>
</dbReference>
<dbReference type="GO" id="GO:1904680">
    <property type="term" value="F:peptide transmembrane transporter activity"/>
    <property type="evidence" value="ECO:0007669"/>
    <property type="project" value="TreeGrafter"/>
</dbReference>
<dbReference type="Gene3D" id="3.40.190.10">
    <property type="entry name" value="Periplasmic binding protein-like II"/>
    <property type="match status" value="1"/>
</dbReference>
<dbReference type="PIRSF" id="PIRSF002741">
    <property type="entry name" value="MppA"/>
    <property type="match status" value="1"/>
</dbReference>
<dbReference type="Pfam" id="PF00496">
    <property type="entry name" value="SBP_bac_5"/>
    <property type="match status" value="1"/>
</dbReference>
<proteinExistence type="inferred from homology"/>
<evidence type="ECO:0000256" key="1">
    <source>
        <dbReference type="ARBA" id="ARBA00004418"/>
    </source>
</evidence>
<evidence type="ECO:0000313" key="7">
    <source>
        <dbReference type="Proteomes" id="UP000321058"/>
    </source>
</evidence>
<feature type="chain" id="PRO_5021893050" evidence="4">
    <location>
        <begin position="30"/>
        <end position="526"/>
    </location>
</feature>
<comment type="subcellular location">
    <subcellularLocation>
        <location evidence="1">Periplasm</location>
    </subcellularLocation>
</comment>
<name>A0A512NAC3_9HYPH</name>
<dbReference type="CDD" id="cd08502">
    <property type="entry name" value="PBP2_NikA_DppA_OppA_like_16"/>
    <property type="match status" value="1"/>
</dbReference>
<dbReference type="InterPro" id="IPR000914">
    <property type="entry name" value="SBP_5_dom"/>
</dbReference>
<dbReference type="Proteomes" id="UP000321058">
    <property type="component" value="Unassembled WGS sequence"/>
</dbReference>
<dbReference type="Gene3D" id="3.10.105.10">
    <property type="entry name" value="Dipeptide-binding Protein, Domain 3"/>
    <property type="match status" value="1"/>
</dbReference>
<feature type="domain" description="Solute-binding protein family 5" evidence="5">
    <location>
        <begin position="75"/>
        <end position="419"/>
    </location>
</feature>
<keyword evidence="7" id="KW-1185">Reference proteome</keyword>
<dbReference type="PANTHER" id="PTHR30290:SF38">
    <property type="entry name" value="D,D-DIPEPTIDE-BINDING PERIPLASMIC PROTEIN DDPA-RELATED"/>
    <property type="match status" value="1"/>
</dbReference>
<dbReference type="InterPro" id="IPR039424">
    <property type="entry name" value="SBP_5"/>
</dbReference>
<dbReference type="OrthoDB" id="7318145at2"/>
<reference evidence="6 7" key="1">
    <citation type="submission" date="2019-07" db="EMBL/GenBank/DDBJ databases">
        <title>Whole genome shotgun sequence of Reyranella soli NBRC 108950.</title>
        <authorList>
            <person name="Hosoyama A."/>
            <person name="Uohara A."/>
            <person name="Ohji S."/>
            <person name="Ichikawa N."/>
        </authorList>
    </citation>
    <scope>NUCLEOTIDE SEQUENCE [LARGE SCALE GENOMIC DNA]</scope>
    <source>
        <strain evidence="6 7">NBRC 108950</strain>
    </source>
</reference>
<comment type="caution">
    <text evidence="6">The sequence shown here is derived from an EMBL/GenBank/DDBJ whole genome shotgun (WGS) entry which is preliminary data.</text>
</comment>
<dbReference type="GO" id="GO:0043190">
    <property type="term" value="C:ATP-binding cassette (ABC) transporter complex"/>
    <property type="evidence" value="ECO:0007669"/>
    <property type="project" value="InterPro"/>
</dbReference>
<keyword evidence="3 4" id="KW-0732">Signal</keyword>
<gene>
    <name evidence="6" type="ORF">RSO01_30690</name>
</gene>